<evidence type="ECO:0000256" key="1">
    <source>
        <dbReference type="SAM" id="Coils"/>
    </source>
</evidence>
<evidence type="ECO:0000313" key="2">
    <source>
        <dbReference type="EMBL" id="SHK20368.1"/>
    </source>
</evidence>
<organism evidence="2 3">
    <name type="scientific">Tepidibacter formicigenes DSM 15518</name>
    <dbReference type="NCBI Taxonomy" id="1123349"/>
    <lineage>
        <taxon>Bacteria</taxon>
        <taxon>Bacillati</taxon>
        <taxon>Bacillota</taxon>
        <taxon>Clostridia</taxon>
        <taxon>Peptostreptococcales</taxon>
        <taxon>Peptostreptococcaceae</taxon>
        <taxon>Tepidibacter</taxon>
    </lineage>
</organism>
<keyword evidence="3" id="KW-1185">Reference proteome</keyword>
<dbReference type="Proteomes" id="UP000242497">
    <property type="component" value="Unassembled WGS sequence"/>
</dbReference>
<dbReference type="OrthoDB" id="1925247at2"/>
<name>A0A1M6QJM1_9FIRM</name>
<reference evidence="3" key="1">
    <citation type="submission" date="2016-11" db="EMBL/GenBank/DDBJ databases">
        <authorList>
            <person name="Varghese N."/>
            <person name="Submissions S."/>
        </authorList>
    </citation>
    <scope>NUCLEOTIDE SEQUENCE [LARGE SCALE GENOMIC DNA]</scope>
    <source>
        <strain evidence="3">DSM 15518</strain>
    </source>
</reference>
<dbReference type="AlphaFoldDB" id="A0A1M6QJM1"/>
<dbReference type="RefSeq" id="WP_072889333.1">
    <property type="nucleotide sequence ID" value="NZ_FRAE01000043.1"/>
</dbReference>
<sequence>MIDRKQNMLKIILNAKENIMEFNENLQSKKKELPDIRRIKRELTQIENIIKKVNDLCKDEDGELNRLITGINFLQVEELKTKVEILQEVIVSNLPEEMEHDIEEDSMDEDVYKNIQLRLNGESGNILIREKNENLVVSVTVKSKNYYDFIVNDPLRVYNIISYINTNFNYE</sequence>
<gene>
    <name evidence="2" type="ORF">SAMN02744037_01868</name>
</gene>
<dbReference type="EMBL" id="FRAE01000043">
    <property type="protein sequence ID" value="SHK20368.1"/>
    <property type="molecule type" value="Genomic_DNA"/>
</dbReference>
<keyword evidence="1" id="KW-0175">Coiled coil</keyword>
<accession>A0A1M6QJM1</accession>
<protein>
    <submittedName>
        <fullName evidence="2">Uncharacterized protein</fullName>
    </submittedName>
</protein>
<evidence type="ECO:0000313" key="3">
    <source>
        <dbReference type="Proteomes" id="UP000242497"/>
    </source>
</evidence>
<feature type="coiled-coil region" evidence="1">
    <location>
        <begin position="12"/>
        <end position="56"/>
    </location>
</feature>
<proteinExistence type="predicted"/>